<evidence type="ECO:0000313" key="2">
    <source>
        <dbReference type="EMBL" id="GAA3116909.1"/>
    </source>
</evidence>
<protein>
    <submittedName>
        <fullName evidence="2">Uncharacterized protein</fullName>
    </submittedName>
</protein>
<dbReference type="Pfam" id="PF13384">
    <property type="entry name" value="HTH_23"/>
    <property type="match status" value="1"/>
</dbReference>
<evidence type="ECO:0000256" key="1">
    <source>
        <dbReference type="SAM" id="MobiDB-lite"/>
    </source>
</evidence>
<feature type="region of interest" description="Disordered" evidence="1">
    <location>
        <begin position="79"/>
        <end position="99"/>
    </location>
</feature>
<dbReference type="SUPFAM" id="SSF46689">
    <property type="entry name" value="Homeodomain-like"/>
    <property type="match status" value="1"/>
</dbReference>
<dbReference type="Proteomes" id="UP001500893">
    <property type="component" value="Unassembled WGS sequence"/>
</dbReference>
<proteinExistence type="predicted"/>
<evidence type="ECO:0000313" key="3">
    <source>
        <dbReference type="Proteomes" id="UP001500893"/>
    </source>
</evidence>
<dbReference type="EMBL" id="BAAAVM010000001">
    <property type="protein sequence ID" value="GAA3116909.1"/>
    <property type="molecule type" value="Genomic_DNA"/>
</dbReference>
<sequence>MRCAQGGGLTDSERTARERIRLQAVVRFECGKTNYAVAAALRVSERSVERWRRDEIAYLFRHLLESLLVVLRMERETCDHSGGASTKGLEASVHVMGRR</sequence>
<comment type="caution">
    <text evidence="2">The sequence shown here is derived from an EMBL/GenBank/DDBJ whole genome shotgun (WGS) entry which is preliminary data.</text>
</comment>
<keyword evidence="3" id="KW-1185">Reference proteome</keyword>
<name>A0ABP6MJP9_9ACTN</name>
<accession>A0ABP6MJP9</accession>
<dbReference type="InterPro" id="IPR009057">
    <property type="entry name" value="Homeodomain-like_sf"/>
</dbReference>
<organism evidence="2 3">
    <name type="scientific">Streptomyces rameus</name>
    <dbReference type="NCBI Taxonomy" id="68261"/>
    <lineage>
        <taxon>Bacteria</taxon>
        <taxon>Bacillati</taxon>
        <taxon>Actinomycetota</taxon>
        <taxon>Actinomycetes</taxon>
        <taxon>Kitasatosporales</taxon>
        <taxon>Streptomycetaceae</taxon>
        <taxon>Streptomyces</taxon>
    </lineage>
</organism>
<gene>
    <name evidence="2" type="ORF">GCM10010521_00810</name>
</gene>
<reference evidence="3" key="1">
    <citation type="journal article" date="2019" name="Int. J. Syst. Evol. Microbiol.">
        <title>The Global Catalogue of Microorganisms (GCM) 10K type strain sequencing project: providing services to taxonomists for standard genome sequencing and annotation.</title>
        <authorList>
            <consortium name="The Broad Institute Genomics Platform"/>
            <consortium name="The Broad Institute Genome Sequencing Center for Infectious Disease"/>
            <person name="Wu L."/>
            <person name="Ma J."/>
        </authorList>
    </citation>
    <scope>NUCLEOTIDE SEQUENCE [LARGE SCALE GENOMIC DNA]</scope>
    <source>
        <strain evidence="3">JCM 11574</strain>
    </source>
</reference>